<accession>A0AAE1R204</accession>
<keyword evidence="2" id="KW-1185">Reference proteome</keyword>
<evidence type="ECO:0000313" key="1">
    <source>
        <dbReference type="EMBL" id="KAK4343458.1"/>
    </source>
</evidence>
<comment type="caution">
    <text evidence="1">The sequence shown here is derived from an EMBL/GenBank/DDBJ whole genome shotgun (WGS) entry which is preliminary data.</text>
</comment>
<organism evidence="1 2">
    <name type="scientific">Anisodus tanguticus</name>
    <dbReference type="NCBI Taxonomy" id="243964"/>
    <lineage>
        <taxon>Eukaryota</taxon>
        <taxon>Viridiplantae</taxon>
        <taxon>Streptophyta</taxon>
        <taxon>Embryophyta</taxon>
        <taxon>Tracheophyta</taxon>
        <taxon>Spermatophyta</taxon>
        <taxon>Magnoliopsida</taxon>
        <taxon>eudicotyledons</taxon>
        <taxon>Gunneridae</taxon>
        <taxon>Pentapetalae</taxon>
        <taxon>asterids</taxon>
        <taxon>lamiids</taxon>
        <taxon>Solanales</taxon>
        <taxon>Solanaceae</taxon>
        <taxon>Solanoideae</taxon>
        <taxon>Hyoscyameae</taxon>
        <taxon>Anisodus</taxon>
    </lineage>
</organism>
<proteinExistence type="predicted"/>
<sequence length="99" mass="11302">MLQIEKYKNINNQIGTEIVLFNGQMIKSHGFSALPLIKDPSTQNFTETNVICTYSTTYPLQSHVWNPERVGTTTYPQQFHGWNPERVGCNNPMGEIRGE</sequence>
<name>A0AAE1R204_9SOLA</name>
<reference evidence="1" key="1">
    <citation type="submission" date="2023-12" db="EMBL/GenBank/DDBJ databases">
        <title>Genome assembly of Anisodus tanguticus.</title>
        <authorList>
            <person name="Wang Y.-J."/>
        </authorList>
    </citation>
    <scope>NUCLEOTIDE SEQUENCE</scope>
    <source>
        <strain evidence="1">KB-2021</strain>
        <tissue evidence="1">Leaf</tissue>
    </source>
</reference>
<dbReference type="AlphaFoldDB" id="A0AAE1R204"/>
<dbReference type="Proteomes" id="UP001291623">
    <property type="component" value="Unassembled WGS sequence"/>
</dbReference>
<protein>
    <submittedName>
        <fullName evidence="1">Uncharacterized protein</fullName>
    </submittedName>
</protein>
<dbReference type="EMBL" id="JAVYJV010000020">
    <property type="protein sequence ID" value="KAK4343458.1"/>
    <property type="molecule type" value="Genomic_DNA"/>
</dbReference>
<gene>
    <name evidence="1" type="ORF">RND71_036552</name>
</gene>
<evidence type="ECO:0000313" key="2">
    <source>
        <dbReference type="Proteomes" id="UP001291623"/>
    </source>
</evidence>